<comment type="pathway">
    <text evidence="1 8">Cofactor biosynthesis; (R)-pantothenate biosynthesis; (R)-pantoate from 3-methyl-2-oxobutanoate: step 1/2.</text>
</comment>
<keyword evidence="4 8" id="KW-0566">Pantothenate biosynthesis</keyword>
<dbReference type="OrthoDB" id="9781789at2"/>
<dbReference type="GO" id="GO:0000287">
    <property type="term" value="F:magnesium ion binding"/>
    <property type="evidence" value="ECO:0007669"/>
    <property type="project" value="TreeGrafter"/>
</dbReference>
<evidence type="ECO:0000256" key="2">
    <source>
        <dbReference type="ARBA" id="ARBA00008676"/>
    </source>
</evidence>
<comment type="subcellular location">
    <subcellularLocation>
        <location evidence="8">Cytoplasm</location>
    </subcellularLocation>
</comment>
<dbReference type="FunFam" id="3.20.20.60:FF:000003">
    <property type="entry name" value="3-methyl-2-oxobutanoate hydroxymethyltransferase"/>
    <property type="match status" value="1"/>
</dbReference>
<dbReference type="GO" id="GO:0008168">
    <property type="term" value="F:methyltransferase activity"/>
    <property type="evidence" value="ECO:0007669"/>
    <property type="project" value="UniProtKB-KW"/>
</dbReference>
<dbReference type="AlphaFoldDB" id="A0A4Q8D0V0"/>
<comment type="catalytic activity">
    <reaction evidence="8">
        <text>(6R)-5,10-methylene-5,6,7,8-tetrahydrofolate + 3-methyl-2-oxobutanoate + H2O = 2-dehydropantoate + (6S)-5,6,7,8-tetrahydrofolate</text>
        <dbReference type="Rhea" id="RHEA:11824"/>
        <dbReference type="ChEBI" id="CHEBI:11561"/>
        <dbReference type="ChEBI" id="CHEBI:11851"/>
        <dbReference type="ChEBI" id="CHEBI:15377"/>
        <dbReference type="ChEBI" id="CHEBI:15636"/>
        <dbReference type="ChEBI" id="CHEBI:57453"/>
        <dbReference type="EC" id="2.1.2.11"/>
    </reaction>
</comment>
<protein>
    <recommendedName>
        <fullName evidence="8">3-methyl-2-oxobutanoate hydroxymethyltransferase</fullName>
        <ecNumber evidence="8">2.1.2.11</ecNumber>
    </recommendedName>
    <alternativeName>
        <fullName evidence="8">Ketopantoate hydroxymethyltransferase</fullName>
        <shortName evidence="8">KPHMT</shortName>
    </alternativeName>
</protein>
<dbReference type="Pfam" id="PF02548">
    <property type="entry name" value="Pantoate_transf"/>
    <property type="match status" value="1"/>
</dbReference>
<dbReference type="GO" id="GO:0032259">
    <property type="term" value="P:methylation"/>
    <property type="evidence" value="ECO:0007669"/>
    <property type="project" value="UniProtKB-KW"/>
</dbReference>
<dbReference type="PANTHER" id="PTHR20881:SF0">
    <property type="entry name" value="3-METHYL-2-OXOBUTANOATE HYDROXYMETHYLTRANSFERASE"/>
    <property type="match status" value="1"/>
</dbReference>
<dbReference type="PANTHER" id="PTHR20881">
    <property type="entry name" value="3-METHYL-2-OXOBUTANOATE HYDROXYMETHYLTRANSFERASE"/>
    <property type="match status" value="1"/>
</dbReference>
<evidence type="ECO:0000256" key="10">
    <source>
        <dbReference type="PIRSR" id="PIRSR000388-2"/>
    </source>
</evidence>
<dbReference type="RefSeq" id="WP_130503235.1">
    <property type="nucleotide sequence ID" value="NZ_SHLI01000001.1"/>
</dbReference>
<comment type="function">
    <text evidence="7 8">Catalyzes the reversible reaction in which hydroxymethyl group from 5,10-methylenetetrahydrofolate is transferred onto alpha-ketoisovalerate to form ketopantoate.</text>
</comment>
<feature type="binding site" evidence="8 11">
    <location>
        <position position="85"/>
    </location>
    <ligand>
        <name>Mg(2+)</name>
        <dbReference type="ChEBI" id="CHEBI:18420"/>
    </ligand>
</feature>
<evidence type="ECO:0000256" key="9">
    <source>
        <dbReference type="PIRSR" id="PIRSR000388-1"/>
    </source>
</evidence>
<evidence type="ECO:0000256" key="6">
    <source>
        <dbReference type="ARBA" id="ARBA00022723"/>
    </source>
</evidence>
<feature type="binding site" evidence="8 11">
    <location>
        <position position="116"/>
    </location>
    <ligand>
        <name>Mg(2+)</name>
        <dbReference type="ChEBI" id="CHEBI:18420"/>
    </ligand>
</feature>
<dbReference type="EMBL" id="SHLI01000001">
    <property type="protein sequence ID" value="RZU98966.1"/>
    <property type="molecule type" value="Genomic_DNA"/>
</dbReference>
<dbReference type="GO" id="GO:0003864">
    <property type="term" value="F:3-methyl-2-oxobutanoate hydroxymethyltransferase activity"/>
    <property type="evidence" value="ECO:0007669"/>
    <property type="project" value="UniProtKB-UniRule"/>
</dbReference>
<feature type="binding site" evidence="8 10">
    <location>
        <position position="114"/>
    </location>
    <ligand>
        <name>3-methyl-2-oxobutanoate</name>
        <dbReference type="ChEBI" id="CHEBI:11851"/>
    </ligand>
</feature>
<dbReference type="CDD" id="cd06557">
    <property type="entry name" value="KPHMT-like"/>
    <property type="match status" value="1"/>
</dbReference>
<evidence type="ECO:0000256" key="3">
    <source>
        <dbReference type="ARBA" id="ARBA00011424"/>
    </source>
</evidence>
<dbReference type="InterPro" id="IPR015813">
    <property type="entry name" value="Pyrv/PenolPyrv_kinase-like_dom"/>
</dbReference>
<evidence type="ECO:0000256" key="5">
    <source>
        <dbReference type="ARBA" id="ARBA00022679"/>
    </source>
</evidence>
<keyword evidence="5 8" id="KW-0808">Transferase</keyword>
<feature type="binding site" evidence="8 10">
    <location>
        <begin position="46"/>
        <end position="47"/>
    </location>
    <ligand>
        <name>3-methyl-2-oxobutanoate</name>
        <dbReference type="ChEBI" id="CHEBI:11851"/>
    </ligand>
</feature>
<dbReference type="Gene3D" id="3.20.20.60">
    <property type="entry name" value="Phosphoenolpyruvate-binding domains"/>
    <property type="match status" value="1"/>
</dbReference>
<keyword evidence="8 11" id="KW-0460">Magnesium</keyword>
<evidence type="ECO:0000256" key="7">
    <source>
        <dbReference type="ARBA" id="ARBA00056497"/>
    </source>
</evidence>
<gene>
    <name evidence="8" type="primary">panB</name>
    <name evidence="12" type="ORF">EV698_1241</name>
</gene>
<evidence type="ECO:0000256" key="8">
    <source>
        <dbReference type="HAMAP-Rule" id="MF_00156"/>
    </source>
</evidence>
<name>A0A4Q8D0V0_9GAMM</name>
<feature type="binding site" evidence="8 11">
    <location>
        <position position="46"/>
    </location>
    <ligand>
        <name>Mg(2+)</name>
        <dbReference type="ChEBI" id="CHEBI:18420"/>
    </ligand>
</feature>
<dbReference type="GO" id="GO:0015940">
    <property type="term" value="P:pantothenate biosynthetic process"/>
    <property type="evidence" value="ECO:0007669"/>
    <property type="project" value="UniProtKB-UniRule"/>
</dbReference>
<accession>A0A4Q8D0V0</accession>
<dbReference type="PIRSF" id="PIRSF000388">
    <property type="entry name" value="Pantoate_hydroxy_MeTrfase"/>
    <property type="match status" value="1"/>
</dbReference>
<dbReference type="EC" id="2.1.2.11" evidence="8"/>
<evidence type="ECO:0000256" key="11">
    <source>
        <dbReference type="PIRSR" id="PIRSR000388-3"/>
    </source>
</evidence>
<comment type="cofactor">
    <cofactor evidence="8 11">
        <name>Mg(2+)</name>
        <dbReference type="ChEBI" id="CHEBI:18420"/>
    </cofactor>
    <text evidence="8 11">Binds 1 Mg(2+) ion per subunit.</text>
</comment>
<comment type="subunit">
    <text evidence="3 8">Homodecamer; pentamer of dimers.</text>
</comment>
<organism evidence="12 13">
    <name type="scientific">Spiribacter vilamensis</name>
    <dbReference type="NCBI Taxonomy" id="531306"/>
    <lineage>
        <taxon>Bacteria</taxon>
        <taxon>Pseudomonadati</taxon>
        <taxon>Pseudomonadota</taxon>
        <taxon>Gammaproteobacteria</taxon>
        <taxon>Chromatiales</taxon>
        <taxon>Ectothiorhodospiraceae</taxon>
        <taxon>Spiribacter</taxon>
    </lineage>
</organism>
<comment type="caution">
    <text evidence="12">The sequence shown here is derived from an EMBL/GenBank/DDBJ whole genome shotgun (WGS) entry which is preliminary data.</text>
</comment>
<sequence length="266" mass="28422">MDPSVTLATLRRMKTEQSPIVALTAYDYSFARLVDAAGVDVVLVGDSLGMVMQGHASTVPVTLADMAYHTRCVARGLSRAYLMVDLPFLSDTDDRAALESAARLMKEGGADMVKIEAHAAQAPVVEALSRAGVPVCAHFGLRPQRVGQLGGYRIQGRNEDGARQVLEDARALEAAGADVLLVECLSAAVTARVHEQTTLPLIGIGAGVDCDGQILVLQDMLGVTQGRPPRFVHDFLADTGSVQAAVEAYVEAVRNREFPRPEHSFE</sequence>
<dbReference type="InterPro" id="IPR003700">
    <property type="entry name" value="Pantoate_hydroxy_MeTrfase"/>
</dbReference>
<evidence type="ECO:0000313" key="12">
    <source>
        <dbReference type="EMBL" id="RZU98966.1"/>
    </source>
</evidence>
<comment type="similarity">
    <text evidence="2 8">Belongs to the PanB family.</text>
</comment>
<dbReference type="HAMAP" id="MF_00156">
    <property type="entry name" value="PanB"/>
    <property type="match status" value="1"/>
</dbReference>
<keyword evidence="6 8" id="KW-0479">Metal-binding</keyword>
<dbReference type="NCBIfam" id="NF001452">
    <property type="entry name" value="PRK00311.1"/>
    <property type="match status" value="1"/>
</dbReference>
<evidence type="ECO:0000313" key="13">
    <source>
        <dbReference type="Proteomes" id="UP000292298"/>
    </source>
</evidence>
<dbReference type="InterPro" id="IPR040442">
    <property type="entry name" value="Pyrv_kinase-like_dom_sf"/>
</dbReference>
<dbReference type="Proteomes" id="UP000292298">
    <property type="component" value="Unassembled WGS sequence"/>
</dbReference>
<feature type="binding site" evidence="8 10">
    <location>
        <position position="85"/>
    </location>
    <ligand>
        <name>3-methyl-2-oxobutanoate</name>
        <dbReference type="ChEBI" id="CHEBI:11851"/>
    </ligand>
</feature>
<dbReference type="NCBIfam" id="TIGR00222">
    <property type="entry name" value="panB"/>
    <property type="match status" value="1"/>
</dbReference>
<feature type="active site" description="Proton acceptor" evidence="8 9">
    <location>
        <position position="183"/>
    </location>
</feature>
<evidence type="ECO:0000256" key="1">
    <source>
        <dbReference type="ARBA" id="ARBA00005033"/>
    </source>
</evidence>
<keyword evidence="12" id="KW-0489">Methyltransferase</keyword>
<dbReference type="SUPFAM" id="SSF51621">
    <property type="entry name" value="Phosphoenolpyruvate/pyruvate domain"/>
    <property type="match status" value="1"/>
</dbReference>
<keyword evidence="13" id="KW-1185">Reference proteome</keyword>
<dbReference type="GO" id="GO:0005737">
    <property type="term" value="C:cytoplasm"/>
    <property type="evidence" value="ECO:0007669"/>
    <property type="project" value="UniProtKB-SubCell"/>
</dbReference>
<proteinExistence type="inferred from homology"/>
<evidence type="ECO:0000256" key="4">
    <source>
        <dbReference type="ARBA" id="ARBA00022655"/>
    </source>
</evidence>
<keyword evidence="8" id="KW-0963">Cytoplasm</keyword>
<dbReference type="UniPathway" id="UPA00028">
    <property type="reaction ID" value="UER00003"/>
</dbReference>
<reference evidence="12 13" key="1">
    <citation type="submission" date="2019-02" db="EMBL/GenBank/DDBJ databases">
        <title>Genomic Encyclopedia of Type Strains, Phase IV (KMG-IV): sequencing the most valuable type-strain genomes for metagenomic binning, comparative biology and taxonomic classification.</title>
        <authorList>
            <person name="Goeker M."/>
        </authorList>
    </citation>
    <scope>NUCLEOTIDE SEQUENCE [LARGE SCALE GENOMIC DNA]</scope>
    <source>
        <strain evidence="12 13">DSM 21056</strain>
    </source>
</reference>